<dbReference type="PANTHER" id="PTHR46649:SF5">
    <property type="entry name" value="F14L17.7 PROTEIN"/>
    <property type="match status" value="1"/>
</dbReference>
<dbReference type="NCBIfam" id="TIGR01549">
    <property type="entry name" value="HAD-SF-IA-v1"/>
    <property type="match status" value="1"/>
</dbReference>
<accession>A0ABM3HIF2</accession>
<dbReference type="Gene3D" id="3.40.50.1000">
    <property type="entry name" value="HAD superfamily/HAD-like"/>
    <property type="match status" value="1"/>
</dbReference>
<evidence type="ECO:0000313" key="1">
    <source>
        <dbReference type="Proteomes" id="UP000827889"/>
    </source>
</evidence>
<evidence type="ECO:0000313" key="2">
    <source>
        <dbReference type="RefSeq" id="XP_048136355.1"/>
    </source>
</evidence>
<organism evidence="1 2">
    <name type="scientific">Rhodamnia argentea</name>
    <dbReference type="NCBI Taxonomy" id="178133"/>
    <lineage>
        <taxon>Eukaryota</taxon>
        <taxon>Viridiplantae</taxon>
        <taxon>Streptophyta</taxon>
        <taxon>Embryophyta</taxon>
        <taxon>Tracheophyta</taxon>
        <taxon>Spermatophyta</taxon>
        <taxon>Magnoliopsida</taxon>
        <taxon>eudicotyledons</taxon>
        <taxon>Gunneridae</taxon>
        <taxon>Pentapetalae</taxon>
        <taxon>rosids</taxon>
        <taxon>malvids</taxon>
        <taxon>Myrtales</taxon>
        <taxon>Myrtaceae</taxon>
        <taxon>Myrtoideae</taxon>
        <taxon>Myrteae</taxon>
        <taxon>Australasian group</taxon>
        <taxon>Rhodamnia</taxon>
    </lineage>
</organism>
<dbReference type="PANTHER" id="PTHR46649">
    <property type="match status" value="1"/>
</dbReference>
<dbReference type="InterPro" id="IPR023214">
    <property type="entry name" value="HAD_sf"/>
</dbReference>
<reference evidence="2" key="1">
    <citation type="submission" date="2025-08" db="UniProtKB">
        <authorList>
            <consortium name="RefSeq"/>
        </authorList>
    </citation>
    <scope>IDENTIFICATION</scope>
    <source>
        <tissue evidence="2">Leaf</tissue>
    </source>
</reference>
<keyword evidence="1" id="KW-1185">Reference proteome</keyword>
<dbReference type="RefSeq" id="XP_048136355.1">
    <property type="nucleotide sequence ID" value="XM_048280398.1"/>
</dbReference>
<dbReference type="InterPro" id="IPR006439">
    <property type="entry name" value="HAD-SF_hydro_IA"/>
</dbReference>
<sequence length="258" mass="29230">MERGRERERERKAWKLAWRSSLDPTSSSPLEEASLSIAPSEFNSLPCFSIQMQQEGMRGGRTTRCCSTREALYFSWRSRWRRLTRPSEPNTVLLRLLPISSEDSRGPFLLPGLRNFVTREMGGRSGDLSCRKLPVVPIMTILKKFTSSFTNVVSGITVKLAVVSNFDIRLRKLLKDLNIVDLFDAVIVSSEVGYEKPDPGIFKSALDQLQVEPNRAVHIGDDEKADKYGAAVVGIECWLWGRDVKTFSDILKRILIHV</sequence>
<proteinExistence type="predicted"/>
<protein>
    <submittedName>
        <fullName evidence="2">Uncharacterized protein LOC115755449 isoform X2</fullName>
    </submittedName>
</protein>
<dbReference type="CDD" id="cd16415">
    <property type="entry name" value="HAD_dREG-2_like"/>
    <property type="match status" value="1"/>
</dbReference>
<name>A0ABM3HIF2_9MYRT</name>
<dbReference type="Pfam" id="PF00702">
    <property type="entry name" value="Hydrolase"/>
    <property type="match status" value="1"/>
</dbReference>
<dbReference type="Proteomes" id="UP000827889">
    <property type="component" value="Chromosome 6"/>
</dbReference>
<gene>
    <name evidence="2" type="primary">LOC115755449</name>
</gene>
<dbReference type="GeneID" id="115755449"/>
<dbReference type="InterPro" id="IPR036412">
    <property type="entry name" value="HAD-like_sf"/>
</dbReference>
<dbReference type="SUPFAM" id="SSF56784">
    <property type="entry name" value="HAD-like"/>
    <property type="match status" value="1"/>
</dbReference>